<dbReference type="Proteomes" id="UP000217790">
    <property type="component" value="Unassembled WGS sequence"/>
</dbReference>
<organism evidence="3 4">
    <name type="scientific">Armillaria gallica</name>
    <name type="common">Bulbous honey fungus</name>
    <name type="synonym">Armillaria bulbosa</name>
    <dbReference type="NCBI Taxonomy" id="47427"/>
    <lineage>
        <taxon>Eukaryota</taxon>
        <taxon>Fungi</taxon>
        <taxon>Dikarya</taxon>
        <taxon>Basidiomycota</taxon>
        <taxon>Agaricomycotina</taxon>
        <taxon>Agaricomycetes</taxon>
        <taxon>Agaricomycetidae</taxon>
        <taxon>Agaricales</taxon>
        <taxon>Marasmiineae</taxon>
        <taxon>Physalacriaceae</taxon>
        <taxon>Armillaria</taxon>
    </lineage>
</organism>
<dbReference type="OrthoDB" id="3016718at2759"/>
<dbReference type="AlphaFoldDB" id="A0A2H3DAM1"/>
<dbReference type="STRING" id="47427.A0A2H3DAM1"/>
<protein>
    <recommendedName>
        <fullName evidence="5">Glycoside hydrolase family 76 protein</fullName>
    </recommendedName>
</protein>
<accession>A0A2H3DAM1</accession>
<gene>
    <name evidence="3" type="ORF">ARMGADRAFT_1128186</name>
</gene>
<evidence type="ECO:0008006" key="5">
    <source>
        <dbReference type="Google" id="ProtNLM"/>
    </source>
</evidence>
<keyword evidence="2" id="KW-0732">Signal</keyword>
<reference evidence="4" key="1">
    <citation type="journal article" date="2017" name="Nat. Ecol. Evol.">
        <title>Genome expansion and lineage-specific genetic innovations in the forest pathogenic fungi Armillaria.</title>
        <authorList>
            <person name="Sipos G."/>
            <person name="Prasanna A.N."/>
            <person name="Walter M.C."/>
            <person name="O'Connor E."/>
            <person name="Balint B."/>
            <person name="Krizsan K."/>
            <person name="Kiss B."/>
            <person name="Hess J."/>
            <person name="Varga T."/>
            <person name="Slot J."/>
            <person name="Riley R."/>
            <person name="Boka B."/>
            <person name="Rigling D."/>
            <person name="Barry K."/>
            <person name="Lee J."/>
            <person name="Mihaltcheva S."/>
            <person name="LaButti K."/>
            <person name="Lipzen A."/>
            <person name="Waldron R."/>
            <person name="Moloney N.M."/>
            <person name="Sperisen C."/>
            <person name="Kredics L."/>
            <person name="Vagvoelgyi C."/>
            <person name="Patrignani A."/>
            <person name="Fitzpatrick D."/>
            <person name="Nagy I."/>
            <person name="Doyle S."/>
            <person name="Anderson J.B."/>
            <person name="Grigoriev I.V."/>
            <person name="Gueldener U."/>
            <person name="Muensterkoetter M."/>
            <person name="Nagy L.G."/>
        </authorList>
    </citation>
    <scope>NUCLEOTIDE SEQUENCE [LARGE SCALE GENOMIC DNA]</scope>
    <source>
        <strain evidence="4">Ar21-2</strain>
    </source>
</reference>
<evidence type="ECO:0000313" key="3">
    <source>
        <dbReference type="EMBL" id="PBK86117.1"/>
    </source>
</evidence>
<name>A0A2H3DAM1_ARMGA</name>
<dbReference type="EMBL" id="KZ293686">
    <property type="protein sequence ID" value="PBK86117.1"/>
    <property type="molecule type" value="Genomic_DNA"/>
</dbReference>
<feature type="compositionally biased region" description="Polar residues" evidence="1">
    <location>
        <begin position="428"/>
        <end position="440"/>
    </location>
</feature>
<feature type="region of interest" description="Disordered" evidence="1">
    <location>
        <begin position="490"/>
        <end position="513"/>
    </location>
</feature>
<sequence>MHLVFIWTLFTLSSYSVAAQDFKPPPTWINPNITQSKEYCLTTASKALKEAIHKINLADGQFHDGRYADAGILYAQMVEFDRLTNQTQYKDKLKDYFKCCRVDEAWLFSRAVRLAIFKEYFLIIDLLMIAAGWAVRNYGYAAARAYTIYGDHNFLAFAEASWASARQYTITLEQAESRTIETKQFTLASSCNTTLAGGTYFLTLYNQLVSCSHLLDSSSHTVWTSIKSNSNQDSSCSKNLEISPCGSGTFIEGLAILAASGIIDDAPTKDLLTSAVHAITSESLWQGADGVYNYDNDHSIGGHCIAQALASIYEHNKTSSDLQAYIKAYISVQYNSVINLPRSLSNPNIYGSPWTGSSSTLFNSITQTLALTVFLGAIQLVDGQSSSSSSVIPASSVGTSLLPQRSPNSSVISTSSGSISLPPQSSPTSSVNPDNSSGPASSAKKDLARIIAATLPEKQQPFSGGWEFFNGNTIHSYTKHGLFRDIRGAASEDPASPRTQIASPENPLPGNRREHTLLEELL</sequence>
<feature type="compositionally biased region" description="Low complexity" evidence="1">
    <location>
        <begin position="396"/>
        <end position="427"/>
    </location>
</feature>
<dbReference type="InParanoid" id="A0A2H3DAM1"/>
<evidence type="ECO:0000313" key="4">
    <source>
        <dbReference type="Proteomes" id="UP000217790"/>
    </source>
</evidence>
<feature type="signal peptide" evidence="2">
    <location>
        <begin position="1"/>
        <end position="19"/>
    </location>
</feature>
<evidence type="ECO:0000256" key="2">
    <source>
        <dbReference type="SAM" id="SignalP"/>
    </source>
</evidence>
<feature type="chain" id="PRO_5013890851" description="Glycoside hydrolase family 76 protein" evidence="2">
    <location>
        <begin position="20"/>
        <end position="522"/>
    </location>
</feature>
<feature type="region of interest" description="Disordered" evidence="1">
    <location>
        <begin position="396"/>
        <end position="445"/>
    </location>
</feature>
<keyword evidence="4" id="KW-1185">Reference proteome</keyword>
<evidence type="ECO:0000256" key="1">
    <source>
        <dbReference type="SAM" id="MobiDB-lite"/>
    </source>
</evidence>
<proteinExistence type="predicted"/>